<dbReference type="InterPro" id="IPR040582">
    <property type="entry name" value="OB_MalK-like"/>
</dbReference>
<dbReference type="PROSITE" id="PS00211">
    <property type="entry name" value="ABC_TRANSPORTER_1"/>
    <property type="match status" value="1"/>
</dbReference>
<dbReference type="GO" id="GO:0016887">
    <property type="term" value="F:ATP hydrolysis activity"/>
    <property type="evidence" value="ECO:0007669"/>
    <property type="project" value="InterPro"/>
</dbReference>
<dbReference type="GO" id="GO:0005524">
    <property type="term" value="F:ATP binding"/>
    <property type="evidence" value="ECO:0007669"/>
    <property type="project" value="UniProtKB-KW"/>
</dbReference>
<dbReference type="Pfam" id="PF17912">
    <property type="entry name" value="OB_MalK"/>
    <property type="match status" value="1"/>
</dbReference>
<dbReference type="NCBIfam" id="NF008653">
    <property type="entry name" value="PRK11650.1"/>
    <property type="match status" value="1"/>
</dbReference>
<dbReference type="SUPFAM" id="SSF50331">
    <property type="entry name" value="MOP-like"/>
    <property type="match status" value="1"/>
</dbReference>
<keyword evidence="3" id="KW-0547">Nucleotide-binding</keyword>
<dbReference type="Proteomes" id="UP000481421">
    <property type="component" value="Unassembled WGS sequence"/>
</dbReference>
<protein>
    <submittedName>
        <fullName evidence="6">sn-glycerol-3-phosphate ABC transporter ATP-binding protein UgpC</fullName>
    </submittedName>
</protein>
<evidence type="ECO:0000256" key="2">
    <source>
        <dbReference type="ARBA" id="ARBA00022448"/>
    </source>
</evidence>
<gene>
    <name evidence="6" type="primary">ugpC</name>
    <name evidence="6" type="ORF">G3572_21735</name>
</gene>
<dbReference type="GO" id="GO:0008643">
    <property type="term" value="P:carbohydrate transport"/>
    <property type="evidence" value="ECO:0007669"/>
    <property type="project" value="InterPro"/>
</dbReference>
<evidence type="ECO:0000256" key="3">
    <source>
        <dbReference type="ARBA" id="ARBA00022741"/>
    </source>
</evidence>
<dbReference type="GO" id="GO:0140359">
    <property type="term" value="F:ABC-type transporter activity"/>
    <property type="evidence" value="ECO:0007669"/>
    <property type="project" value="InterPro"/>
</dbReference>
<keyword evidence="2" id="KW-0813">Transport</keyword>
<dbReference type="Gene3D" id="2.40.50.140">
    <property type="entry name" value="Nucleic acid-binding proteins"/>
    <property type="match status" value="1"/>
</dbReference>
<feature type="domain" description="ABC transporter" evidence="5">
    <location>
        <begin position="4"/>
        <end position="234"/>
    </location>
</feature>
<dbReference type="SUPFAM" id="SSF52540">
    <property type="entry name" value="P-loop containing nucleoside triphosphate hydrolases"/>
    <property type="match status" value="1"/>
</dbReference>
<dbReference type="SMART" id="SM00382">
    <property type="entry name" value="AAA"/>
    <property type="match status" value="1"/>
</dbReference>
<dbReference type="PANTHER" id="PTHR43875">
    <property type="entry name" value="MALTODEXTRIN IMPORT ATP-BINDING PROTEIN MSMX"/>
    <property type="match status" value="1"/>
</dbReference>
<name>A0A6B3RY50_9RHOB</name>
<dbReference type="FunFam" id="3.40.50.300:FF:000042">
    <property type="entry name" value="Maltose/maltodextrin ABC transporter, ATP-binding protein"/>
    <property type="match status" value="1"/>
</dbReference>
<dbReference type="GO" id="GO:0055052">
    <property type="term" value="C:ATP-binding cassette (ABC) transporter complex, substrate-binding subunit-containing"/>
    <property type="evidence" value="ECO:0007669"/>
    <property type="project" value="TreeGrafter"/>
</dbReference>
<dbReference type="RefSeq" id="WP_164615796.1">
    <property type="nucleotide sequence ID" value="NZ_JAAIKE010000022.1"/>
</dbReference>
<dbReference type="PROSITE" id="PS50893">
    <property type="entry name" value="ABC_TRANSPORTER_2"/>
    <property type="match status" value="1"/>
</dbReference>
<dbReference type="InterPro" id="IPR015855">
    <property type="entry name" value="ABC_transpr_MalK-like"/>
</dbReference>
<dbReference type="PANTHER" id="PTHR43875:SF1">
    <property type="entry name" value="OSMOPROTECTIVE COMPOUNDS UPTAKE ATP-BINDING PROTEIN GGTA"/>
    <property type="match status" value="1"/>
</dbReference>
<evidence type="ECO:0000256" key="1">
    <source>
        <dbReference type="ARBA" id="ARBA00005417"/>
    </source>
</evidence>
<dbReference type="AlphaFoldDB" id="A0A6B3RY50"/>
<sequence length="374" mass="40657">MTRIRLENLRKSFGDVDVVHGLDLEIEDGSFVALVGPSGCGKSTILRMIAGLEDITSGSIYFDDQRVNDAEPKARNVAMVFQNYALYPHITVRENIGLNLHISKFPKAEIDRLVNEAAAMLELQDLLDRRPAQLSGGQRQRVAMGRAMVRKPSVFLFDEPLSNLDAKLRVQMRAEIKHFHKSMQRTSIYVTHDQIEAMTLADKVVVLRKGRIEQAGDPISLYESPQNVFVAQFIGSPAMNIVPARVEQGENGQVVITLATGWTIPAGAGSRLAPGQSIQIGIRPEHLIPASGQGGFAASVNQTEITGSQTAIELAANGVRLWSVVPGIHTHAVGGLMTFSFMNHLAHVFDAEGGQRLGNLADIANLPDGRTATI</sequence>
<evidence type="ECO:0000256" key="4">
    <source>
        <dbReference type="ARBA" id="ARBA00022840"/>
    </source>
</evidence>
<reference evidence="6 7" key="1">
    <citation type="submission" date="2020-02" db="EMBL/GenBank/DDBJ databases">
        <title>Rhodobacter algicola sp. nov., isolated from microalga culture.</title>
        <authorList>
            <person name="Park C.-Y."/>
        </authorList>
    </citation>
    <scope>NUCLEOTIDE SEQUENCE [LARGE SCALE GENOMIC DNA]</scope>
    <source>
        <strain evidence="6 7">ETT8</strain>
    </source>
</reference>
<dbReference type="InterPro" id="IPR003593">
    <property type="entry name" value="AAA+_ATPase"/>
</dbReference>
<evidence type="ECO:0000313" key="6">
    <source>
        <dbReference type="EMBL" id="NEX48815.1"/>
    </source>
</evidence>
<keyword evidence="7" id="KW-1185">Reference proteome</keyword>
<proteinExistence type="inferred from homology"/>
<evidence type="ECO:0000259" key="5">
    <source>
        <dbReference type="PROSITE" id="PS50893"/>
    </source>
</evidence>
<dbReference type="Pfam" id="PF00005">
    <property type="entry name" value="ABC_tran"/>
    <property type="match status" value="1"/>
</dbReference>
<dbReference type="Gene3D" id="3.40.50.300">
    <property type="entry name" value="P-loop containing nucleotide triphosphate hydrolases"/>
    <property type="match status" value="1"/>
</dbReference>
<dbReference type="InterPro" id="IPR047641">
    <property type="entry name" value="ABC_transpr_MalK/UgpC-like"/>
</dbReference>
<dbReference type="EMBL" id="JAAIKE010000022">
    <property type="protein sequence ID" value="NEX48815.1"/>
    <property type="molecule type" value="Genomic_DNA"/>
</dbReference>
<dbReference type="InterPro" id="IPR003439">
    <property type="entry name" value="ABC_transporter-like_ATP-bd"/>
</dbReference>
<dbReference type="InterPro" id="IPR027417">
    <property type="entry name" value="P-loop_NTPase"/>
</dbReference>
<keyword evidence="4 6" id="KW-0067">ATP-binding</keyword>
<dbReference type="InterPro" id="IPR017871">
    <property type="entry name" value="ABC_transporter-like_CS"/>
</dbReference>
<dbReference type="Gene3D" id="2.40.50.100">
    <property type="match status" value="1"/>
</dbReference>
<dbReference type="InterPro" id="IPR012340">
    <property type="entry name" value="NA-bd_OB-fold"/>
</dbReference>
<dbReference type="CDD" id="cd03301">
    <property type="entry name" value="ABC_MalK_N"/>
    <property type="match status" value="1"/>
</dbReference>
<dbReference type="InterPro" id="IPR008995">
    <property type="entry name" value="Mo/tungstate-bd_C_term_dom"/>
</dbReference>
<evidence type="ECO:0000313" key="7">
    <source>
        <dbReference type="Proteomes" id="UP000481421"/>
    </source>
</evidence>
<comment type="caution">
    <text evidence="6">The sequence shown here is derived from an EMBL/GenBank/DDBJ whole genome shotgun (WGS) entry which is preliminary data.</text>
</comment>
<accession>A0A6B3RY50</accession>
<comment type="similarity">
    <text evidence="1">Belongs to the ABC transporter superfamily.</text>
</comment>
<organism evidence="6 7">
    <name type="scientific">Pseudotabrizicola algicola</name>
    <dbReference type="NCBI Taxonomy" id="2709381"/>
    <lineage>
        <taxon>Bacteria</taxon>
        <taxon>Pseudomonadati</taxon>
        <taxon>Pseudomonadota</taxon>
        <taxon>Alphaproteobacteria</taxon>
        <taxon>Rhodobacterales</taxon>
        <taxon>Paracoccaceae</taxon>
        <taxon>Pseudotabrizicola</taxon>
    </lineage>
</organism>